<name>A0A4R5W401_9BURK</name>
<evidence type="ECO:0000256" key="4">
    <source>
        <dbReference type="ARBA" id="ARBA00022475"/>
    </source>
</evidence>
<keyword evidence="9 10" id="KW-0472">Membrane</keyword>
<dbReference type="Proteomes" id="UP000294829">
    <property type="component" value="Unassembled WGS sequence"/>
</dbReference>
<keyword evidence="11" id="KW-0282">Flagellum</keyword>
<evidence type="ECO:0000256" key="1">
    <source>
        <dbReference type="ARBA" id="ARBA00002254"/>
    </source>
</evidence>
<dbReference type="InterPro" id="IPR005503">
    <property type="entry name" value="FliL"/>
</dbReference>
<dbReference type="GO" id="GO:0009425">
    <property type="term" value="C:bacterial-type flagellum basal body"/>
    <property type="evidence" value="ECO:0007669"/>
    <property type="project" value="InterPro"/>
</dbReference>
<keyword evidence="11" id="KW-0966">Cell projection</keyword>
<keyword evidence="4" id="KW-1003">Cell membrane</keyword>
<accession>A0A4R5W401</accession>
<keyword evidence="11" id="KW-0969">Cilium</keyword>
<keyword evidence="10" id="KW-0997">Cell inner membrane</keyword>
<evidence type="ECO:0000256" key="2">
    <source>
        <dbReference type="ARBA" id="ARBA00004162"/>
    </source>
</evidence>
<keyword evidence="5 10" id="KW-0145">Chemotaxis</keyword>
<comment type="similarity">
    <text evidence="3 10">Belongs to the FliL family.</text>
</comment>
<evidence type="ECO:0000313" key="11">
    <source>
        <dbReference type="EMBL" id="TDK67322.1"/>
    </source>
</evidence>
<evidence type="ECO:0000256" key="5">
    <source>
        <dbReference type="ARBA" id="ARBA00022500"/>
    </source>
</evidence>
<keyword evidence="12" id="KW-1185">Reference proteome</keyword>
<evidence type="ECO:0000256" key="3">
    <source>
        <dbReference type="ARBA" id="ARBA00008281"/>
    </source>
</evidence>
<sequence>MKPTPAKKPVPAKAAPVKAAPAKARAVVSQRDKFVPFLVAFAFVTLIGVAISIYFYWHNANKKPVSDSYLTLPEMVIDSDTQVVRLKVAIEVDGKDGDWVQTNKSKINQVFKEAVQEVDTDDFRNHDGCQAIQTQLKDQLNKQLKIDKIQGILYQDLLMQYK</sequence>
<dbReference type="RefSeq" id="WP_133326459.1">
    <property type="nucleotide sequence ID" value="NZ_SMYL01000002.1"/>
</dbReference>
<dbReference type="EMBL" id="SMYL01000002">
    <property type="protein sequence ID" value="TDK67322.1"/>
    <property type="molecule type" value="Genomic_DNA"/>
</dbReference>
<evidence type="ECO:0000256" key="6">
    <source>
        <dbReference type="ARBA" id="ARBA00022692"/>
    </source>
</evidence>
<dbReference type="AlphaFoldDB" id="A0A4R5W401"/>
<evidence type="ECO:0000313" key="12">
    <source>
        <dbReference type="Proteomes" id="UP000294829"/>
    </source>
</evidence>
<gene>
    <name evidence="11" type="ORF">E2I14_06045</name>
</gene>
<reference evidence="11 12" key="1">
    <citation type="submission" date="2019-03" db="EMBL/GenBank/DDBJ databases">
        <title>Sapientia aquatica gen. nov., sp. nov., isolated from a crater lake.</title>
        <authorList>
            <person name="Felfoldi T."/>
            <person name="Szabo A."/>
            <person name="Toth E."/>
            <person name="Schumann P."/>
            <person name="Keki Z."/>
            <person name="Marialigeti K."/>
            <person name="Mathe I."/>
        </authorList>
    </citation>
    <scope>NUCLEOTIDE SEQUENCE [LARGE SCALE GENOMIC DNA]</scope>
    <source>
        <strain evidence="11 12">SA-152</strain>
    </source>
</reference>
<feature type="transmembrane region" description="Helical" evidence="10">
    <location>
        <begin position="34"/>
        <end position="57"/>
    </location>
</feature>
<dbReference type="Pfam" id="PF03748">
    <property type="entry name" value="FliL"/>
    <property type="match status" value="1"/>
</dbReference>
<comment type="function">
    <text evidence="1 10">Controls the rotational direction of flagella during chemotaxis.</text>
</comment>
<evidence type="ECO:0000256" key="7">
    <source>
        <dbReference type="ARBA" id="ARBA00022779"/>
    </source>
</evidence>
<dbReference type="GO" id="GO:0071973">
    <property type="term" value="P:bacterial-type flagellum-dependent cell motility"/>
    <property type="evidence" value="ECO:0007669"/>
    <property type="project" value="InterPro"/>
</dbReference>
<protein>
    <recommendedName>
        <fullName evidence="10">Flagellar protein FliL</fullName>
    </recommendedName>
</protein>
<comment type="caution">
    <text evidence="11">The sequence shown here is derived from an EMBL/GenBank/DDBJ whole genome shotgun (WGS) entry which is preliminary data.</text>
</comment>
<keyword evidence="7 10" id="KW-0283">Flagellar rotation</keyword>
<evidence type="ECO:0000256" key="8">
    <source>
        <dbReference type="ARBA" id="ARBA00022989"/>
    </source>
</evidence>
<evidence type="ECO:0000256" key="9">
    <source>
        <dbReference type="ARBA" id="ARBA00023136"/>
    </source>
</evidence>
<dbReference type="GO" id="GO:0005886">
    <property type="term" value="C:plasma membrane"/>
    <property type="evidence" value="ECO:0007669"/>
    <property type="project" value="UniProtKB-SubCell"/>
</dbReference>
<dbReference type="GO" id="GO:0006935">
    <property type="term" value="P:chemotaxis"/>
    <property type="evidence" value="ECO:0007669"/>
    <property type="project" value="UniProtKB-KW"/>
</dbReference>
<organism evidence="11 12">
    <name type="scientific">Sapientia aquatica</name>
    <dbReference type="NCBI Taxonomy" id="1549640"/>
    <lineage>
        <taxon>Bacteria</taxon>
        <taxon>Pseudomonadati</taxon>
        <taxon>Pseudomonadota</taxon>
        <taxon>Betaproteobacteria</taxon>
        <taxon>Burkholderiales</taxon>
        <taxon>Oxalobacteraceae</taxon>
        <taxon>Sapientia</taxon>
    </lineage>
</organism>
<keyword evidence="6 10" id="KW-0812">Transmembrane</keyword>
<keyword evidence="8 10" id="KW-1133">Transmembrane helix</keyword>
<evidence type="ECO:0000256" key="10">
    <source>
        <dbReference type="RuleBase" id="RU364125"/>
    </source>
</evidence>
<comment type="subcellular location">
    <subcellularLocation>
        <location evidence="10">Cell inner membrane</location>
    </subcellularLocation>
    <subcellularLocation>
        <location evidence="2">Cell membrane</location>
        <topology evidence="2">Single-pass membrane protein</topology>
    </subcellularLocation>
</comment>
<proteinExistence type="inferred from homology"/>